<reference evidence="9" key="1">
    <citation type="submission" date="2023-07" db="EMBL/GenBank/DDBJ databases">
        <title>Genomic Encyclopedia of Type Strains, Phase IV (KMG-IV): sequencing the most valuable type-strain genomes for metagenomic binning, comparative biology and taxonomic classification.</title>
        <authorList>
            <person name="Goeker M."/>
        </authorList>
    </citation>
    <scope>NUCLEOTIDE SEQUENCE</scope>
    <source>
        <strain evidence="9">DSM 24202</strain>
    </source>
</reference>
<evidence type="ECO:0000256" key="3">
    <source>
        <dbReference type="ARBA" id="ARBA00022598"/>
    </source>
</evidence>
<dbReference type="RefSeq" id="WP_307262590.1">
    <property type="nucleotide sequence ID" value="NZ_JAUSVL010000001.1"/>
</dbReference>
<dbReference type="EMBL" id="JAUSVL010000001">
    <property type="protein sequence ID" value="MDQ0290752.1"/>
    <property type="molecule type" value="Genomic_DNA"/>
</dbReference>
<dbReference type="GO" id="GO:0006164">
    <property type="term" value="P:purine nucleotide biosynthetic process"/>
    <property type="evidence" value="ECO:0007669"/>
    <property type="project" value="UniProtKB-KW"/>
</dbReference>
<protein>
    <recommendedName>
        <fullName evidence="2">phosphoribosylaminoimidazolesuccinocarboxamide synthase</fullName>
        <ecNumber evidence="2">6.3.2.6</ecNumber>
    </recommendedName>
</protein>
<comment type="catalytic activity">
    <reaction evidence="7">
        <text>5-amino-1-(5-phospho-D-ribosyl)imidazole-4-carboxylate + L-aspartate + ATP = (2S)-2-[5-amino-1-(5-phospho-beta-D-ribosyl)imidazole-4-carboxamido]succinate + ADP + phosphate + 2 H(+)</text>
        <dbReference type="Rhea" id="RHEA:22628"/>
        <dbReference type="ChEBI" id="CHEBI:15378"/>
        <dbReference type="ChEBI" id="CHEBI:29991"/>
        <dbReference type="ChEBI" id="CHEBI:30616"/>
        <dbReference type="ChEBI" id="CHEBI:43474"/>
        <dbReference type="ChEBI" id="CHEBI:58443"/>
        <dbReference type="ChEBI" id="CHEBI:77657"/>
        <dbReference type="ChEBI" id="CHEBI:456216"/>
        <dbReference type="EC" id="6.3.2.6"/>
    </reaction>
</comment>
<dbReference type="Pfam" id="PF01259">
    <property type="entry name" value="SAICAR_synt"/>
    <property type="match status" value="1"/>
</dbReference>
<dbReference type="SUPFAM" id="SSF56104">
    <property type="entry name" value="SAICAR synthase-like"/>
    <property type="match status" value="1"/>
</dbReference>
<keyword evidence="6" id="KW-0067">ATP-binding</keyword>
<dbReference type="GO" id="GO:0004639">
    <property type="term" value="F:phosphoribosylaminoimidazolesuccinocarboxamide synthase activity"/>
    <property type="evidence" value="ECO:0007669"/>
    <property type="project" value="UniProtKB-EC"/>
</dbReference>
<sequence length="227" mass="25127">MELVYKGKTKDVYRLADGNFLLRFKDDVTGTDGVFDPGANTVGAKIDGNGKNCLLLTRYFFEALAAEGIKTHYVGSDPDAVTMTVEPCRPFGKGLEVVLRYKAVGSFFRRYGDYCQEGQDLPGLVEMTFKDDARNDPLVIKDALVMLGVMSGDEYDTLKDMTLKIGAVVKKKLAEHGLDLYDIKFEFGRNAKNELLLIDEISAGNMRCFRGGKWLQPDDVVAAVLGK</sequence>
<proteinExistence type="predicted"/>
<keyword evidence="10" id="KW-1185">Reference proteome</keyword>
<keyword evidence="5" id="KW-0658">Purine biosynthesis</keyword>
<keyword evidence="4" id="KW-0547">Nucleotide-binding</keyword>
<evidence type="ECO:0000259" key="8">
    <source>
        <dbReference type="Pfam" id="PF01259"/>
    </source>
</evidence>
<feature type="domain" description="SAICAR synthetase/ADE2 N-terminal" evidence="8">
    <location>
        <begin position="4"/>
        <end position="211"/>
    </location>
</feature>
<name>A0AAE3VHL0_9BACT</name>
<dbReference type="Gene3D" id="3.30.470.20">
    <property type="entry name" value="ATP-grasp fold, B domain"/>
    <property type="match status" value="1"/>
</dbReference>
<dbReference type="Proteomes" id="UP001238163">
    <property type="component" value="Unassembled WGS sequence"/>
</dbReference>
<dbReference type="AlphaFoldDB" id="A0AAE3VHL0"/>
<dbReference type="PANTHER" id="PTHR43599">
    <property type="entry name" value="MULTIFUNCTIONAL PROTEIN ADE2"/>
    <property type="match status" value="1"/>
</dbReference>
<gene>
    <name evidence="9" type="ORF">J3R75_002859</name>
</gene>
<dbReference type="EC" id="6.3.2.6" evidence="2"/>
<dbReference type="PANTHER" id="PTHR43599:SF3">
    <property type="entry name" value="SI:DKEY-6E2.2"/>
    <property type="match status" value="1"/>
</dbReference>
<evidence type="ECO:0000256" key="1">
    <source>
        <dbReference type="ARBA" id="ARBA00004672"/>
    </source>
</evidence>
<dbReference type="InterPro" id="IPR028923">
    <property type="entry name" value="SAICAR_synt/ADE2_N"/>
</dbReference>
<organism evidence="9 10">
    <name type="scientific">Oligosphaera ethanolica</name>
    <dbReference type="NCBI Taxonomy" id="760260"/>
    <lineage>
        <taxon>Bacteria</taxon>
        <taxon>Pseudomonadati</taxon>
        <taxon>Lentisphaerota</taxon>
        <taxon>Oligosphaeria</taxon>
        <taxon>Oligosphaerales</taxon>
        <taxon>Oligosphaeraceae</taxon>
        <taxon>Oligosphaera</taxon>
    </lineage>
</organism>
<evidence type="ECO:0000256" key="7">
    <source>
        <dbReference type="ARBA" id="ARBA00048475"/>
    </source>
</evidence>
<evidence type="ECO:0000256" key="2">
    <source>
        <dbReference type="ARBA" id="ARBA00012217"/>
    </source>
</evidence>
<dbReference type="GO" id="GO:0005524">
    <property type="term" value="F:ATP binding"/>
    <property type="evidence" value="ECO:0007669"/>
    <property type="project" value="UniProtKB-KW"/>
</dbReference>
<evidence type="ECO:0000256" key="5">
    <source>
        <dbReference type="ARBA" id="ARBA00022755"/>
    </source>
</evidence>
<evidence type="ECO:0000313" key="9">
    <source>
        <dbReference type="EMBL" id="MDQ0290752.1"/>
    </source>
</evidence>
<keyword evidence="3 9" id="KW-0436">Ligase</keyword>
<dbReference type="Gene3D" id="3.30.200.20">
    <property type="entry name" value="Phosphorylase Kinase, domain 1"/>
    <property type="match status" value="1"/>
</dbReference>
<comment type="pathway">
    <text evidence="1">Purine metabolism; IMP biosynthesis via de novo pathway; 5-amino-1-(5-phospho-D-ribosyl)imidazole-4-carboxamide from 5-amino-1-(5-phospho-D-ribosyl)imidazole-4-carboxylate: step 1/2.</text>
</comment>
<accession>A0AAE3VHL0</accession>
<evidence type="ECO:0000313" key="10">
    <source>
        <dbReference type="Proteomes" id="UP001238163"/>
    </source>
</evidence>
<dbReference type="InterPro" id="IPR050089">
    <property type="entry name" value="SAICAR_synthetase"/>
</dbReference>
<evidence type="ECO:0000256" key="6">
    <source>
        <dbReference type="ARBA" id="ARBA00022840"/>
    </source>
</evidence>
<evidence type="ECO:0000256" key="4">
    <source>
        <dbReference type="ARBA" id="ARBA00022741"/>
    </source>
</evidence>
<comment type="caution">
    <text evidence="9">The sequence shown here is derived from an EMBL/GenBank/DDBJ whole genome shotgun (WGS) entry which is preliminary data.</text>
</comment>